<sequence>MSMNLIHEIIFYIMYLAAAIGAFVIVERSIYFSFTLRQARKLEQVLRQPIGQFSDIPESLRQKDCLPIRLLSDFFAGCDPLSTHNELEDLSQAIYISMRGLLVKRLWLLEAIVAGAPLLGLLGTIFGIIDTFKALAESGVSDPSLVSKSIGTALYATALGIGIAVVGLTFNHQLQDRLELINDHLKILLLRAGITSKAAIADVNSYVESPIHDDTHTSNMSQRVFV</sequence>
<evidence type="ECO:0000256" key="5">
    <source>
        <dbReference type="ARBA" id="ARBA00022927"/>
    </source>
</evidence>
<keyword evidence="3" id="KW-1003">Cell membrane</keyword>
<dbReference type="PANTHER" id="PTHR30625:SF15">
    <property type="entry name" value="BIOPOLYMER TRANSPORT PROTEIN EXBB"/>
    <property type="match status" value="1"/>
</dbReference>
<feature type="transmembrane region" description="Helical" evidence="9">
    <location>
        <begin position="149"/>
        <end position="170"/>
    </location>
</feature>
<keyword evidence="2 8" id="KW-0813">Transport</keyword>
<feature type="transmembrane region" description="Helical" evidence="9">
    <location>
        <begin position="12"/>
        <end position="31"/>
    </location>
</feature>
<evidence type="ECO:0000256" key="3">
    <source>
        <dbReference type="ARBA" id="ARBA00022475"/>
    </source>
</evidence>
<accession>A0ABW9G7M5</accession>
<dbReference type="InterPro" id="IPR002898">
    <property type="entry name" value="MotA_ExbB_proton_chnl"/>
</dbReference>
<comment type="similarity">
    <text evidence="8">Belongs to the exbB/tolQ family.</text>
</comment>
<reference evidence="11 12" key="1">
    <citation type="journal article" date="2013" name="Int. J. Syst. Evol. Microbiol.">
        <title>Celerinatantimonas yamalensis sp. nov., a cold-adapted diazotrophic bacterium from a cold permafrost brine.</title>
        <authorList>
            <person name="Shcherbakova V."/>
            <person name="Chuvilskaya N."/>
            <person name="Rivkina E."/>
            <person name="Demidov N."/>
            <person name="Uchaeva V."/>
            <person name="Suetin S."/>
            <person name="Suzina N."/>
            <person name="Gilichinsky D."/>
        </authorList>
    </citation>
    <scope>NUCLEOTIDE SEQUENCE [LARGE SCALE GENOMIC DNA]</scope>
    <source>
        <strain evidence="11 12">C7</strain>
    </source>
</reference>
<evidence type="ECO:0000256" key="2">
    <source>
        <dbReference type="ARBA" id="ARBA00022448"/>
    </source>
</evidence>
<dbReference type="RefSeq" id="WP_408623940.1">
    <property type="nucleotide sequence ID" value="NZ_JBEQCT010000005.1"/>
</dbReference>
<keyword evidence="5 8" id="KW-0653">Protein transport</keyword>
<feature type="transmembrane region" description="Helical" evidence="9">
    <location>
        <begin position="106"/>
        <end position="129"/>
    </location>
</feature>
<evidence type="ECO:0000256" key="9">
    <source>
        <dbReference type="SAM" id="Phobius"/>
    </source>
</evidence>
<keyword evidence="7 9" id="KW-0472">Membrane</keyword>
<feature type="domain" description="MotA/TolQ/ExbB proton channel" evidence="10">
    <location>
        <begin position="101"/>
        <end position="182"/>
    </location>
</feature>
<evidence type="ECO:0000256" key="7">
    <source>
        <dbReference type="ARBA" id="ARBA00023136"/>
    </source>
</evidence>
<evidence type="ECO:0000313" key="11">
    <source>
        <dbReference type="EMBL" id="MFM2485690.1"/>
    </source>
</evidence>
<evidence type="ECO:0000256" key="6">
    <source>
        <dbReference type="ARBA" id="ARBA00022989"/>
    </source>
</evidence>
<dbReference type="InterPro" id="IPR050790">
    <property type="entry name" value="ExbB/TolQ_transport"/>
</dbReference>
<evidence type="ECO:0000259" key="10">
    <source>
        <dbReference type="Pfam" id="PF01618"/>
    </source>
</evidence>
<keyword evidence="12" id="KW-1185">Reference proteome</keyword>
<evidence type="ECO:0000256" key="4">
    <source>
        <dbReference type="ARBA" id="ARBA00022692"/>
    </source>
</evidence>
<evidence type="ECO:0000256" key="1">
    <source>
        <dbReference type="ARBA" id="ARBA00004651"/>
    </source>
</evidence>
<keyword evidence="4 9" id="KW-0812">Transmembrane</keyword>
<comment type="caution">
    <text evidence="11">The sequence shown here is derived from an EMBL/GenBank/DDBJ whole genome shotgun (WGS) entry which is preliminary data.</text>
</comment>
<dbReference type="EMBL" id="JBEQCT010000005">
    <property type="protein sequence ID" value="MFM2485690.1"/>
    <property type="molecule type" value="Genomic_DNA"/>
</dbReference>
<dbReference type="Pfam" id="PF01618">
    <property type="entry name" value="MotA_ExbB"/>
    <property type="match status" value="1"/>
</dbReference>
<keyword evidence="6 9" id="KW-1133">Transmembrane helix</keyword>
<evidence type="ECO:0000256" key="8">
    <source>
        <dbReference type="RuleBase" id="RU004057"/>
    </source>
</evidence>
<protein>
    <submittedName>
        <fullName evidence="11">MotA/TolQ/ExbB proton channel family protein</fullName>
    </submittedName>
</protein>
<evidence type="ECO:0000313" key="12">
    <source>
        <dbReference type="Proteomes" id="UP001629953"/>
    </source>
</evidence>
<comment type="subcellular location">
    <subcellularLocation>
        <location evidence="1">Cell membrane</location>
        <topology evidence="1">Multi-pass membrane protein</topology>
    </subcellularLocation>
    <subcellularLocation>
        <location evidence="8">Membrane</location>
        <topology evidence="8">Multi-pass membrane protein</topology>
    </subcellularLocation>
</comment>
<name>A0ABW9G7M5_9GAMM</name>
<proteinExistence type="inferred from homology"/>
<gene>
    <name evidence="11" type="ORF">ABUE30_11580</name>
</gene>
<organism evidence="11 12">
    <name type="scientific">Celerinatantimonas yamalensis</name>
    <dbReference type="NCBI Taxonomy" id="559956"/>
    <lineage>
        <taxon>Bacteria</taxon>
        <taxon>Pseudomonadati</taxon>
        <taxon>Pseudomonadota</taxon>
        <taxon>Gammaproteobacteria</taxon>
        <taxon>Celerinatantimonadaceae</taxon>
        <taxon>Celerinatantimonas</taxon>
    </lineage>
</organism>
<dbReference type="Proteomes" id="UP001629953">
    <property type="component" value="Unassembled WGS sequence"/>
</dbReference>
<dbReference type="PANTHER" id="PTHR30625">
    <property type="entry name" value="PROTEIN TOLQ"/>
    <property type="match status" value="1"/>
</dbReference>